<organism evidence="2 3">
    <name type="scientific">Lactobacillus gasseri</name>
    <dbReference type="NCBI Taxonomy" id="1596"/>
    <lineage>
        <taxon>Bacteria</taxon>
        <taxon>Bacillati</taxon>
        <taxon>Bacillota</taxon>
        <taxon>Bacilli</taxon>
        <taxon>Lactobacillales</taxon>
        <taxon>Lactobacillaceae</taxon>
        <taxon>Lactobacillus</taxon>
    </lineage>
</organism>
<keyword evidence="1" id="KW-0812">Transmembrane</keyword>
<dbReference type="Proteomes" id="UP000234740">
    <property type="component" value="Unassembled WGS sequence"/>
</dbReference>
<gene>
    <name evidence="2" type="ORF">CYJ86_00610</name>
</gene>
<feature type="transmembrane region" description="Helical" evidence="1">
    <location>
        <begin position="55"/>
        <end position="75"/>
    </location>
</feature>
<protein>
    <submittedName>
        <fullName evidence="2">Uncharacterized protein</fullName>
    </submittedName>
</protein>
<name>A0AB36X426_LACGS</name>
<keyword evidence="1" id="KW-0472">Membrane</keyword>
<dbReference type="GeneID" id="48924584"/>
<evidence type="ECO:0000256" key="1">
    <source>
        <dbReference type="SAM" id="Phobius"/>
    </source>
</evidence>
<dbReference type="EMBL" id="PKKC01000001">
    <property type="protein sequence ID" value="PKZ91015.1"/>
    <property type="molecule type" value="Genomic_DNA"/>
</dbReference>
<reference evidence="2 3" key="1">
    <citation type="submission" date="2017-12" db="EMBL/GenBank/DDBJ databases">
        <title>Phylogenetic diversity of female urinary microbiome.</title>
        <authorList>
            <person name="Thomas-White K."/>
            <person name="Wolfe A.J."/>
        </authorList>
    </citation>
    <scope>NUCLEOTIDE SEQUENCE [LARGE SCALE GENOMIC DNA]</scope>
    <source>
        <strain evidence="2 3">UMB0099</strain>
    </source>
</reference>
<keyword evidence="1" id="KW-1133">Transmembrane helix</keyword>
<dbReference type="RefSeq" id="WP_101890488.1">
    <property type="nucleotide sequence ID" value="NZ_PKKC01000001.1"/>
</dbReference>
<feature type="transmembrane region" description="Helical" evidence="1">
    <location>
        <begin position="32"/>
        <end position="49"/>
    </location>
</feature>
<proteinExistence type="predicted"/>
<feature type="transmembrane region" description="Helical" evidence="1">
    <location>
        <begin position="6"/>
        <end position="25"/>
    </location>
</feature>
<sequence>MEGYIPIILFLVIILCNIIVSLKLHKIVKLSDTTNILVVGMATMVIFALKDLDAFSWSSAIACVFMSIVVFKDLYDEYQNKSEDRN</sequence>
<accession>A0AB36X426</accession>
<dbReference type="AlphaFoldDB" id="A0AB36X426"/>
<comment type="caution">
    <text evidence="2">The sequence shown here is derived from an EMBL/GenBank/DDBJ whole genome shotgun (WGS) entry which is preliminary data.</text>
</comment>
<evidence type="ECO:0000313" key="2">
    <source>
        <dbReference type="EMBL" id="PKZ91015.1"/>
    </source>
</evidence>
<evidence type="ECO:0000313" key="3">
    <source>
        <dbReference type="Proteomes" id="UP000234740"/>
    </source>
</evidence>